<name>A0A847D726_9LACT</name>
<accession>A0A847D726</accession>
<dbReference type="Gene3D" id="6.20.370.110">
    <property type="match status" value="1"/>
</dbReference>
<evidence type="ECO:0000256" key="4">
    <source>
        <dbReference type="ARBA" id="ARBA00022692"/>
    </source>
</evidence>
<dbReference type="PANTHER" id="PTHR32282:SF32">
    <property type="entry name" value="PENICILLIN-BINDING PROTEIN 2A"/>
    <property type="match status" value="1"/>
</dbReference>
<dbReference type="EMBL" id="JAAZCD010000265">
    <property type="protein sequence ID" value="NLD32872.1"/>
    <property type="molecule type" value="Genomic_DNA"/>
</dbReference>
<dbReference type="Pfam" id="PF00912">
    <property type="entry name" value="Transgly"/>
    <property type="match status" value="1"/>
</dbReference>
<evidence type="ECO:0000256" key="6">
    <source>
        <dbReference type="ARBA" id="ARBA00022984"/>
    </source>
</evidence>
<keyword evidence="9" id="KW-0961">Cell wall biogenesis/degradation</keyword>
<dbReference type="SUPFAM" id="SSF53955">
    <property type="entry name" value="Lysozyme-like"/>
    <property type="match status" value="1"/>
</dbReference>
<evidence type="ECO:0000259" key="10">
    <source>
        <dbReference type="Pfam" id="PF00912"/>
    </source>
</evidence>
<dbReference type="GO" id="GO:0008955">
    <property type="term" value="F:peptidoglycan glycosyltransferase activity"/>
    <property type="evidence" value="ECO:0007669"/>
    <property type="project" value="TreeGrafter"/>
</dbReference>
<dbReference type="InterPro" id="IPR023346">
    <property type="entry name" value="Lysozyme-like_dom_sf"/>
</dbReference>
<evidence type="ECO:0000313" key="12">
    <source>
        <dbReference type="Proteomes" id="UP000589373"/>
    </source>
</evidence>
<protein>
    <submittedName>
        <fullName evidence="11">Penicillin-binding protein</fullName>
    </submittedName>
</protein>
<dbReference type="AlphaFoldDB" id="A0A847D726"/>
<feature type="non-terminal residue" evidence="11">
    <location>
        <position position="231"/>
    </location>
</feature>
<evidence type="ECO:0000256" key="5">
    <source>
        <dbReference type="ARBA" id="ARBA00022960"/>
    </source>
</evidence>
<evidence type="ECO:0000256" key="1">
    <source>
        <dbReference type="ARBA" id="ARBA00022475"/>
    </source>
</evidence>
<evidence type="ECO:0000256" key="7">
    <source>
        <dbReference type="ARBA" id="ARBA00022989"/>
    </source>
</evidence>
<evidence type="ECO:0000256" key="2">
    <source>
        <dbReference type="ARBA" id="ARBA00022676"/>
    </source>
</evidence>
<dbReference type="Gene3D" id="1.10.3810.10">
    <property type="entry name" value="Biosynthetic peptidoglycan transglycosylase-like"/>
    <property type="match status" value="1"/>
</dbReference>
<dbReference type="InterPro" id="IPR001264">
    <property type="entry name" value="Glyco_trans_51"/>
</dbReference>
<keyword evidence="4" id="KW-0812">Transmembrane</keyword>
<keyword evidence="5" id="KW-0133">Cell shape</keyword>
<dbReference type="GO" id="GO:0030288">
    <property type="term" value="C:outer membrane-bounded periplasmic space"/>
    <property type="evidence" value="ECO:0007669"/>
    <property type="project" value="TreeGrafter"/>
</dbReference>
<evidence type="ECO:0000256" key="3">
    <source>
        <dbReference type="ARBA" id="ARBA00022679"/>
    </source>
</evidence>
<dbReference type="InterPro" id="IPR050396">
    <property type="entry name" value="Glycosyltr_51/Transpeptidase"/>
</dbReference>
<keyword evidence="7" id="KW-1133">Transmembrane helix</keyword>
<dbReference type="GO" id="GO:0009252">
    <property type="term" value="P:peptidoglycan biosynthetic process"/>
    <property type="evidence" value="ECO:0007669"/>
    <property type="project" value="UniProtKB-KW"/>
</dbReference>
<evidence type="ECO:0000313" key="11">
    <source>
        <dbReference type="EMBL" id="NLD32872.1"/>
    </source>
</evidence>
<organism evidence="11 12">
    <name type="scientific">Trichococcus flocculiformis</name>
    <dbReference type="NCBI Taxonomy" id="82803"/>
    <lineage>
        <taxon>Bacteria</taxon>
        <taxon>Bacillati</taxon>
        <taxon>Bacillota</taxon>
        <taxon>Bacilli</taxon>
        <taxon>Lactobacillales</taxon>
        <taxon>Carnobacteriaceae</taxon>
        <taxon>Trichococcus</taxon>
    </lineage>
</organism>
<dbReference type="GO" id="GO:0008360">
    <property type="term" value="P:regulation of cell shape"/>
    <property type="evidence" value="ECO:0007669"/>
    <property type="project" value="UniProtKB-KW"/>
</dbReference>
<evidence type="ECO:0000256" key="8">
    <source>
        <dbReference type="ARBA" id="ARBA00023136"/>
    </source>
</evidence>
<reference evidence="11 12" key="1">
    <citation type="journal article" date="2020" name="Biotechnol. Biofuels">
        <title>New insights from the biogas microbiome by comprehensive genome-resolved metagenomics of nearly 1600 species originating from multiple anaerobic digesters.</title>
        <authorList>
            <person name="Campanaro S."/>
            <person name="Treu L."/>
            <person name="Rodriguez-R L.M."/>
            <person name="Kovalovszki A."/>
            <person name="Ziels R.M."/>
            <person name="Maus I."/>
            <person name="Zhu X."/>
            <person name="Kougias P.G."/>
            <person name="Basile A."/>
            <person name="Luo G."/>
            <person name="Schluter A."/>
            <person name="Konstantinidis K.T."/>
            <person name="Angelidaki I."/>
        </authorList>
    </citation>
    <scope>NUCLEOTIDE SEQUENCE [LARGE SCALE GENOMIC DNA]</scope>
    <source>
        <strain evidence="11">AS07pgkLD_105</strain>
    </source>
</reference>
<keyword evidence="2" id="KW-0328">Glycosyltransferase</keyword>
<dbReference type="PANTHER" id="PTHR32282">
    <property type="entry name" value="BINDING PROTEIN TRANSPEPTIDASE, PUTATIVE-RELATED"/>
    <property type="match status" value="1"/>
</dbReference>
<proteinExistence type="predicted"/>
<keyword evidence="3" id="KW-0808">Transferase</keyword>
<dbReference type="Proteomes" id="UP000589373">
    <property type="component" value="Unassembled WGS sequence"/>
</dbReference>
<keyword evidence="8" id="KW-0472">Membrane</keyword>
<keyword evidence="1" id="KW-1003">Cell membrane</keyword>
<comment type="caution">
    <text evidence="11">The sequence shown here is derived from an EMBL/GenBank/DDBJ whole genome shotgun (WGS) entry which is preliminary data.</text>
</comment>
<dbReference type="InterPro" id="IPR036950">
    <property type="entry name" value="PBP_transglycosylase"/>
</dbReference>
<sequence>MKKDEKMQNKPFKEMLKAGWARFNEKRKNLWRKYRINKFIILFLFIGTLISSTYLVFLAKTANVENLKAGLEQTTVIYDRYGNEAGELYSQKGTFVTIDQISPNIQTAVVSTEDKRFYKHTGVDPIGIGRAAVGFVLNGGNIVGGGSTLTQQLAKNAYLTLDQTLIRKAKELFLAFEIESKYTKDEILEMYLNTIYLGNQCYGVQTASRMYFHKDVSELNLAEAACLISIT</sequence>
<evidence type="ECO:0000256" key="9">
    <source>
        <dbReference type="ARBA" id="ARBA00023316"/>
    </source>
</evidence>
<keyword evidence="6" id="KW-0573">Peptidoglycan synthesis</keyword>
<feature type="domain" description="Glycosyl transferase family 51" evidence="10">
    <location>
        <begin position="85"/>
        <end position="230"/>
    </location>
</feature>
<gene>
    <name evidence="11" type="ORF">GX662_11555</name>
</gene>
<dbReference type="GO" id="GO:0071555">
    <property type="term" value="P:cell wall organization"/>
    <property type="evidence" value="ECO:0007669"/>
    <property type="project" value="UniProtKB-KW"/>
</dbReference>